<dbReference type="GO" id="GO:0004674">
    <property type="term" value="F:protein serine/threonine kinase activity"/>
    <property type="evidence" value="ECO:0007669"/>
    <property type="project" value="TreeGrafter"/>
</dbReference>
<dbReference type="Pfam" id="PF07714">
    <property type="entry name" value="PK_Tyr_Ser-Thr"/>
    <property type="match status" value="1"/>
</dbReference>
<dbReference type="InterPro" id="IPR011009">
    <property type="entry name" value="Kinase-like_dom_sf"/>
</dbReference>
<evidence type="ECO:0000259" key="1">
    <source>
        <dbReference type="PROSITE" id="PS50011"/>
    </source>
</evidence>
<dbReference type="InterPro" id="IPR001245">
    <property type="entry name" value="Ser-Thr/Tyr_kinase_cat_dom"/>
</dbReference>
<keyword evidence="3" id="KW-1185">Reference proteome</keyword>
<proteinExistence type="predicted"/>
<accession>A0A8H3X912</accession>
<sequence length="191" mass="21616">MVLQFANGGTLCDYLKTKQEKGIFNISWAELIRIAIEITDGLKYIHSKSIIHRDLHSNNILINDGKAMINFATSSFSDVHRLAPLIPYAYPQLLSNDQLKHNEKSDIYSLGVLFWELAIGVPPFQRFPRNTILSEILKGKKEIPIVNAPSDYISLFQKCWSLNPENRPTLDEISLTLDVFTSRAVNQSGPD</sequence>
<name>A0A8H3X912_GIGMA</name>
<feature type="domain" description="Protein kinase" evidence="1">
    <location>
        <begin position="1"/>
        <end position="181"/>
    </location>
</feature>
<dbReference type="InterPro" id="IPR000719">
    <property type="entry name" value="Prot_kinase_dom"/>
</dbReference>
<dbReference type="InterPro" id="IPR051681">
    <property type="entry name" value="Ser/Thr_Kinases-Pseudokinases"/>
</dbReference>
<dbReference type="GO" id="GO:0005524">
    <property type="term" value="F:ATP binding"/>
    <property type="evidence" value="ECO:0007669"/>
    <property type="project" value="InterPro"/>
</dbReference>
<keyword evidence="2" id="KW-0418">Kinase</keyword>
<dbReference type="Proteomes" id="UP000439903">
    <property type="component" value="Unassembled WGS sequence"/>
</dbReference>
<dbReference type="Gene3D" id="1.10.510.10">
    <property type="entry name" value="Transferase(Phosphotransferase) domain 1"/>
    <property type="match status" value="1"/>
</dbReference>
<dbReference type="PANTHER" id="PTHR44329">
    <property type="entry name" value="SERINE/THREONINE-PROTEIN KINASE TNNI3K-RELATED"/>
    <property type="match status" value="1"/>
</dbReference>
<evidence type="ECO:0000313" key="2">
    <source>
        <dbReference type="EMBL" id="KAF0428723.1"/>
    </source>
</evidence>
<organism evidence="2 3">
    <name type="scientific">Gigaspora margarita</name>
    <dbReference type="NCBI Taxonomy" id="4874"/>
    <lineage>
        <taxon>Eukaryota</taxon>
        <taxon>Fungi</taxon>
        <taxon>Fungi incertae sedis</taxon>
        <taxon>Mucoromycota</taxon>
        <taxon>Glomeromycotina</taxon>
        <taxon>Glomeromycetes</taxon>
        <taxon>Diversisporales</taxon>
        <taxon>Gigasporaceae</taxon>
        <taxon>Gigaspora</taxon>
    </lineage>
</organism>
<comment type="caution">
    <text evidence="2">The sequence shown here is derived from an EMBL/GenBank/DDBJ whole genome shotgun (WGS) entry which is preliminary data.</text>
</comment>
<keyword evidence="2" id="KW-0808">Transferase</keyword>
<gene>
    <name evidence="2" type="ORF">F8M41_005833</name>
</gene>
<reference evidence="2 3" key="1">
    <citation type="journal article" date="2019" name="Environ. Microbiol.">
        <title>At the nexus of three kingdoms: the genome of the mycorrhizal fungus Gigaspora margarita provides insights into plant, endobacterial and fungal interactions.</title>
        <authorList>
            <person name="Venice F."/>
            <person name="Ghignone S."/>
            <person name="Salvioli di Fossalunga A."/>
            <person name="Amselem J."/>
            <person name="Novero M."/>
            <person name="Xianan X."/>
            <person name="Sedzielewska Toro K."/>
            <person name="Morin E."/>
            <person name="Lipzen A."/>
            <person name="Grigoriev I.V."/>
            <person name="Henrissat B."/>
            <person name="Martin F.M."/>
            <person name="Bonfante P."/>
        </authorList>
    </citation>
    <scope>NUCLEOTIDE SEQUENCE [LARGE SCALE GENOMIC DNA]</scope>
    <source>
        <strain evidence="2 3">BEG34</strain>
    </source>
</reference>
<dbReference type="SUPFAM" id="SSF56112">
    <property type="entry name" value="Protein kinase-like (PK-like)"/>
    <property type="match status" value="1"/>
</dbReference>
<evidence type="ECO:0000313" key="3">
    <source>
        <dbReference type="Proteomes" id="UP000439903"/>
    </source>
</evidence>
<dbReference type="EMBL" id="WTPW01001562">
    <property type="protein sequence ID" value="KAF0428723.1"/>
    <property type="molecule type" value="Genomic_DNA"/>
</dbReference>
<protein>
    <submittedName>
        <fullName evidence="2">Kinase-like protein</fullName>
    </submittedName>
</protein>
<dbReference type="PRINTS" id="PR00109">
    <property type="entry name" value="TYRKINASE"/>
</dbReference>
<dbReference type="OrthoDB" id="4062651at2759"/>
<dbReference type="PROSITE" id="PS50011">
    <property type="entry name" value="PROTEIN_KINASE_DOM"/>
    <property type="match status" value="1"/>
</dbReference>
<dbReference type="AlphaFoldDB" id="A0A8H3X912"/>